<comment type="PTM">
    <text evidence="6">Binds 1 heme c group covalently per subunit.</text>
</comment>
<dbReference type="InterPro" id="IPR012218">
    <property type="entry name" value="Cyt_c_BACSU-c550-type"/>
</dbReference>
<feature type="binding site" description="covalent" evidence="6">
    <location>
        <position position="63"/>
    </location>
    <ligand>
        <name>heme c</name>
        <dbReference type="ChEBI" id="CHEBI:61717"/>
    </ligand>
</feature>
<dbReference type="Pfam" id="PF13442">
    <property type="entry name" value="Cytochrome_CBB3"/>
    <property type="match status" value="1"/>
</dbReference>
<keyword evidence="1" id="KW-0813">Transport</keyword>
<dbReference type="STRING" id="46224.B4102_1481"/>
<dbReference type="InterPro" id="IPR009056">
    <property type="entry name" value="Cyt_c-like_dom"/>
</dbReference>
<evidence type="ECO:0000313" key="10">
    <source>
        <dbReference type="EMBL" id="KYD11578.1"/>
    </source>
</evidence>
<dbReference type="InterPro" id="IPR051811">
    <property type="entry name" value="Cytochrome_c550/c551-like"/>
</dbReference>
<dbReference type="GO" id="GO:0020037">
    <property type="term" value="F:heme binding"/>
    <property type="evidence" value="ECO:0007669"/>
    <property type="project" value="InterPro"/>
</dbReference>
<evidence type="ECO:0000256" key="4">
    <source>
        <dbReference type="ARBA" id="ARBA00022982"/>
    </source>
</evidence>
<keyword evidence="8" id="KW-1133">Transmembrane helix</keyword>
<reference evidence="11 13" key="2">
    <citation type="submission" date="2020-12" db="EMBL/GenBank/DDBJ databases">
        <title>Taxonomic evaluation of the Bacillus sporothermodurans group of bacteria based on whole genome sequences.</title>
        <authorList>
            <person name="Fiedler G."/>
            <person name="Herbstmann A.-D."/>
            <person name="Doll E."/>
            <person name="Wenning M."/>
            <person name="Brinks E."/>
            <person name="Kabisch J."/>
            <person name="Breitenwieser F."/>
            <person name="Lappann M."/>
            <person name="Boehnlein C."/>
            <person name="Franz C."/>
        </authorList>
    </citation>
    <scope>NUCLEOTIDE SEQUENCE [LARGE SCALE GENOMIC DNA]</scope>
    <source>
        <strain evidence="11 13">DSM 10599</strain>
    </source>
</reference>
<gene>
    <name evidence="10" type="ORF">B4102_1481</name>
    <name evidence="11" type="ORF">JGZ69_16005</name>
</gene>
<organism evidence="10 12">
    <name type="scientific">Heyndrickxia sporothermodurans</name>
    <dbReference type="NCBI Taxonomy" id="46224"/>
    <lineage>
        <taxon>Bacteria</taxon>
        <taxon>Bacillati</taxon>
        <taxon>Bacillota</taxon>
        <taxon>Bacilli</taxon>
        <taxon>Bacillales</taxon>
        <taxon>Bacillaceae</taxon>
        <taxon>Heyndrickxia</taxon>
    </lineage>
</organism>
<keyword evidence="4" id="KW-0249">Electron transport</keyword>
<protein>
    <submittedName>
        <fullName evidence="11">Cytochrome c</fullName>
    </submittedName>
</protein>
<dbReference type="SUPFAM" id="SSF46626">
    <property type="entry name" value="Cytochrome c"/>
    <property type="match status" value="1"/>
</dbReference>
<evidence type="ECO:0000256" key="7">
    <source>
        <dbReference type="PIRSR" id="PIRSR000025-2"/>
    </source>
</evidence>
<accession>A0A150LGW0</accession>
<dbReference type="PROSITE" id="PS51007">
    <property type="entry name" value="CYTC"/>
    <property type="match status" value="1"/>
</dbReference>
<keyword evidence="8" id="KW-0472">Membrane</keyword>
<dbReference type="Proteomes" id="UP000595512">
    <property type="component" value="Chromosome"/>
</dbReference>
<evidence type="ECO:0000256" key="3">
    <source>
        <dbReference type="ARBA" id="ARBA00022723"/>
    </source>
</evidence>
<dbReference type="AlphaFoldDB" id="A0A150LGW0"/>
<dbReference type="InterPro" id="IPR054780">
    <property type="entry name" value="Cytochro_C550_firm"/>
</dbReference>
<proteinExistence type="predicted"/>
<dbReference type="EMBL" id="LQYN01000004">
    <property type="protein sequence ID" value="KYD11578.1"/>
    <property type="molecule type" value="Genomic_DNA"/>
</dbReference>
<keyword evidence="2 6" id="KW-0349">Heme</keyword>
<evidence type="ECO:0000256" key="5">
    <source>
        <dbReference type="ARBA" id="ARBA00023004"/>
    </source>
</evidence>
<evidence type="ECO:0000313" key="12">
    <source>
        <dbReference type="Proteomes" id="UP000075666"/>
    </source>
</evidence>
<feature type="binding site" description="axial binding residue" evidence="7">
    <location>
        <position position="64"/>
    </location>
    <ligand>
        <name>heme c</name>
        <dbReference type="ChEBI" id="CHEBI:61717"/>
    </ligand>
    <ligandPart>
        <name>Fe</name>
        <dbReference type="ChEBI" id="CHEBI:18248"/>
    </ligandPart>
</feature>
<dbReference type="GO" id="GO:0016020">
    <property type="term" value="C:membrane"/>
    <property type="evidence" value="ECO:0007669"/>
    <property type="project" value="InterPro"/>
</dbReference>
<evidence type="ECO:0000313" key="11">
    <source>
        <dbReference type="EMBL" id="QQX24298.1"/>
    </source>
</evidence>
<dbReference type="GO" id="GO:0009055">
    <property type="term" value="F:electron transfer activity"/>
    <property type="evidence" value="ECO:0007669"/>
    <property type="project" value="InterPro"/>
</dbReference>
<dbReference type="PANTHER" id="PTHR37823:SF2">
    <property type="entry name" value="CYTOCHROME C-550"/>
    <property type="match status" value="1"/>
</dbReference>
<dbReference type="PANTHER" id="PTHR37823">
    <property type="entry name" value="CYTOCHROME C-553-LIKE"/>
    <property type="match status" value="1"/>
</dbReference>
<dbReference type="GO" id="GO:0005506">
    <property type="term" value="F:iron ion binding"/>
    <property type="evidence" value="ECO:0007669"/>
    <property type="project" value="InterPro"/>
</dbReference>
<dbReference type="RefSeq" id="WP_066225944.1">
    <property type="nucleotide sequence ID" value="NZ_CP066701.1"/>
</dbReference>
<dbReference type="PATRIC" id="fig|46224.3.peg.3267"/>
<evidence type="ECO:0000256" key="8">
    <source>
        <dbReference type="SAM" id="Phobius"/>
    </source>
</evidence>
<keyword evidence="3 7" id="KW-0479">Metal-binding</keyword>
<dbReference type="InterPro" id="IPR036909">
    <property type="entry name" value="Cyt_c-like_dom_sf"/>
</dbReference>
<feature type="binding site" description="covalent" evidence="6">
    <location>
        <position position="60"/>
    </location>
    <ligand>
        <name>heme c</name>
        <dbReference type="ChEBI" id="CHEBI:61717"/>
    </ligand>
</feature>
<feature type="domain" description="Cytochrome c" evidence="9">
    <location>
        <begin position="37"/>
        <end position="121"/>
    </location>
</feature>
<keyword evidence="5 7" id="KW-0408">Iron</keyword>
<keyword evidence="12" id="KW-1185">Reference proteome</keyword>
<evidence type="ECO:0000313" key="13">
    <source>
        <dbReference type="Proteomes" id="UP000595512"/>
    </source>
</evidence>
<evidence type="ECO:0000256" key="1">
    <source>
        <dbReference type="ARBA" id="ARBA00022448"/>
    </source>
</evidence>
<evidence type="ECO:0000256" key="6">
    <source>
        <dbReference type="PIRSR" id="PIRSR000025-1"/>
    </source>
</evidence>
<dbReference type="KEGG" id="hspo:JGZ69_16005"/>
<dbReference type="OrthoDB" id="7933886at2"/>
<sequence length="121" mass="12786">MKRNPVIPYLLICVLGIVLVFFLSVKGLGDAKEIAKEKENGGKEKVTEKFEPEAFAKQTCIGCHGNNLEGGAGPNLHGLGAKLGKDKVKDVLANGTSGGMPGGLVKPENIDAMADWLVKLK</sequence>
<evidence type="ECO:0000256" key="2">
    <source>
        <dbReference type="ARBA" id="ARBA00022617"/>
    </source>
</evidence>
<dbReference type="PIRSF" id="PIRSF000025">
    <property type="entry name" value="Cytc_Bsub_c550"/>
    <property type="match status" value="1"/>
</dbReference>
<evidence type="ECO:0000259" key="9">
    <source>
        <dbReference type="PROSITE" id="PS51007"/>
    </source>
</evidence>
<dbReference type="EMBL" id="CP066701">
    <property type="protein sequence ID" value="QQX24298.1"/>
    <property type="molecule type" value="Genomic_DNA"/>
</dbReference>
<dbReference type="Gene3D" id="1.10.760.10">
    <property type="entry name" value="Cytochrome c-like domain"/>
    <property type="match status" value="1"/>
</dbReference>
<name>A0A150LGW0_9BACI</name>
<keyword evidence="8" id="KW-0812">Transmembrane</keyword>
<feature type="binding site" description="axial binding residue" evidence="7">
    <location>
        <position position="100"/>
    </location>
    <ligand>
        <name>heme c</name>
        <dbReference type="ChEBI" id="CHEBI:61717"/>
    </ligand>
    <ligandPart>
        <name>Fe</name>
        <dbReference type="ChEBI" id="CHEBI:18248"/>
    </ligandPart>
</feature>
<reference evidence="10 12" key="1">
    <citation type="submission" date="2016-01" db="EMBL/GenBank/DDBJ databases">
        <title>Genome Sequences of Twelve Sporeforming Bacillus Species Isolated from Foods.</title>
        <authorList>
            <person name="Berendsen E.M."/>
            <person name="Wells-Bennik M.H."/>
            <person name="Krawcyk A.O."/>
            <person name="De Jong A."/>
            <person name="Holsappel S."/>
            <person name="Eijlander R.T."/>
            <person name="Kuipers O.P."/>
        </authorList>
    </citation>
    <scope>NUCLEOTIDE SEQUENCE [LARGE SCALE GENOMIC DNA]</scope>
    <source>
        <strain evidence="10 12">B4102</strain>
    </source>
</reference>
<dbReference type="GeneID" id="62497412"/>
<feature type="transmembrane region" description="Helical" evidence="8">
    <location>
        <begin position="6"/>
        <end position="28"/>
    </location>
</feature>
<dbReference type="NCBIfam" id="NF045773">
    <property type="entry name" value="cytochro_C550"/>
    <property type="match status" value="1"/>
</dbReference>
<dbReference type="Proteomes" id="UP000075666">
    <property type="component" value="Unassembled WGS sequence"/>
</dbReference>